<organism evidence="8 9">
    <name type="scientific">Sulfurimonas diazotrophicus</name>
    <dbReference type="NCBI Taxonomy" id="3131939"/>
    <lineage>
        <taxon>Bacteria</taxon>
        <taxon>Pseudomonadati</taxon>
        <taxon>Campylobacterota</taxon>
        <taxon>Epsilonproteobacteria</taxon>
        <taxon>Campylobacterales</taxon>
        <taxon>Sulfurimonadaceae</taxon>
        <taxon>Sulfurimonas</taxon>
    </lineage>
</organism>
<feature type="transmembrane region" description="Helical" evidence="7">
    <location>
        <begin position="75"/>
        <end position="95"/>
    </location>
</feature>
<evidence type="ECO:0000256" key="1">
    <source>
        <dbReference type="ARBA" id="ARBA00004651"/>
    </source>
</evidence>
<dbReference type="PANTHER" id="PTHR33452:SF1">
    <property type="entry name" value="INNER MEMBRANE PROTEIN YPHA-RELATED"/>
    <property type="match status" value="1"/>
</dbReference>
<evidence type="ECO:0000256" key="2">
    <source>
        <dbReference type="ARBA" id="ARBA00006679"/>
    </source>
</evidence>
<name>A0ABZ3HD20_9BACT</name>
<feature type="transmembrane region" description="Helical" evidence="7">
    <location>
        <begin position="107"/>
        <end position="126"/>
    </location>
</feature>
<accession>A0ABZ3HD20</accession>
<comment type="subcellular location">
    <subcellularLocation>
        <location evidence="1">Cell membrane</location>
        <topology evidence="1">Multi-pass membrane protein</topology>
    </subcellularLocation>
</comment>
<keyword evidence="9" id="KW-1185">Reference proteome</keyword>
<keyword evidence="4 7" id="KW-0812">Transmembrane</keyword>
<dbReference type="InterPro" id="IPR051907">
    <property type="entry name" value="DoxX-like_oxidoreductase"/>
</dbReference>
<dbReference type="Pfam" id="PF07681">
    <property type="entry name" value="DoxX"/>
    <property type="match status" value="1"/>
</dbReference>
<dbReference type="InterPro" id="IPR032808">
    <property type="entry name" value="DoxX"/>
</dbReference>
<keyword evidence="3" id="KW-1003">Cell membrane</keyword>
<feature type="transmembrane region" description="Helical" evidence="7">
    <location>
        <begin position="12"/>
        <end position="35"/>
    </location>
</feature>
<reference evidence="8 9" key="1">
    <citation type="submission" date="2024-03" db="EMBL/GenBank/DDBJ databases">
        <title>Sulfurimonas sp. HSL3-1.</title>
        <authorList>
            <person name="Wang S."/>
        </authorList>
    </citation>
    <scope>NUCLEOTIDE SEQUENCE [LARGE SCALE GENOMIC DNA]</scope>
    <source>
        <strain evidence="8 9">HSL3-1</strain>
    </source>
</reference>
<evidence type="ECO:0000313" key="8">
    <source>
        <dbReference type="EMBL" id="XAU15973.1"/>
    </source>
</evidence>
<dbReference type="Proteomes" id="UP001447842">
    <property type="component" value="Chromosome"/>
</dbReference>
<feature type="transmembrane region" description="Helical" evidence="7">
    <location>
        <begin position="47"/>
        <end position="68"/>
    </location>
</feature>
<proteinExistence type="inferred from homology"/>
<dbReference type="PANTHER" id="PTHR33452">
    <property type="entry name" value="OXIDOREDUCTASE CATD-RELATED"/>
    <property type="match status" value="1"/>
</dbReference>
<evidence type="ECO:0000256" key="4">
    <source>
        <dbReference type="ARBA" id="ARBA00022692"/>
    </source>
</evidence>
<evidence type="ECO:0000256" key="5">
    <source>
        <dbReference type="ARBA" id="ARBA00022989"/>
    </source>
</evidence>
<evidence type="ECO:0000256" key="3">
    <source>
        <dbReference type="ARBA" id="ARBA00022475"/>
    </source>
</evidence>
<sequence length="129" mass="13727">MLRNDDLARLLLRLALGTLMLFHGIHKLLHGIAHIQGMLQAHGLPGWFGYGVFIGEVIAPVMIILGLYARIGAALMAANMLVAVALVGGLFPLQLSKTGGPVSEMALLYLFAALALFFSGPGKYGINRS</sequence>
<comment type="similarity">
    <text evidence="2">Belongs to the DoxX family.</text>
</comment>
<evidence type="ECO:0000313" key="9">
    <source>
        <dbReference type="Proteomes" id="UP001447842"/>
    </source>
</evidence>
<protein>
    <submittedName>
        <fullName evidence="8">DoxX family protein</fullName>
    </submittedName>
</protein>
<dbReference type="RefSeq" id="WP_345973350.1">
    <property type="nucleotide sequence ID" value="NZ_CP147920.1"/>
</dbReference>
<gene>
    <name evidence="8" type="ORF">WCY31_04525</name>
</gene>
<keyword evidence="5 7" id="KW-1133">Transmembrane helix</keyword>
<evidence type="ECO:0000256" key="7">
    <source>
        <dbReference type="SAM" id="Phobius"/>
    </source>
</evidence>
<dbReference type="EMBL" id="CP147920">
    <property type="protein sequence ID" value="XAU15973.1"/>
    <property type="molecule type" value="Genomic_DNA"/>
</dbReference>
<evidence type="ECO:0000256" key="6">
    <source>
        <dbReference type="ARBA" id="ARBA00023136"/>
    </source>
</evidence>
<keyword evidence="6 7" id="KW-0472">Membrane</keyword>